<gene>
    <name evidence="1" type="ORF">BRAA02T08176Z</name>
</gene>
<dbReference type="GO" id="GO:0005634">
    <property type="term" value="C:nucleus"/>
    <property type="evidence" value="ECO:0007669"/>
    <property type="project" value="InterPro"/>
</dbReference>
<dbReference type="InterPro" id="IPR016527">
    <property type="entry name" value="ORC4"/>
</dbReference>
<dbReference type="PANTHER" id="PTHR12087:SF0">
    <property type="entry name" value="ORIGIN RECOGNITION COMPLEX SUBUNIT 4"/>
    <property type="match status" value="1"/>
</dbReference>
<evidence type="ECO:0008006" key="2">
    <source>
        <dbReference type="Google" id="ProtNLM"/>
    </source>
</evidence>
<dbReference type="GO" id="GO:0006260">
    <property type="term" value="P:DNA replication"/>
    <property type="evidence" value="ECO:0007669"/>
    <property type="project" value="InterPro"/>
</dbReference>
<dbReference type="GO" id="GO:0000808">
    <property type="term" value="C:origin recognition complex"/>
    <property type="evidence" value="ECO:0007669"/>
    <property type="project" value="InterPro"/>
</dbReference>
<dbReference type="Gene3D" id="3.40.50.300">
    <property type="entry name" value="P-loop containing nucleotide triphosphate hydrolases"/>
    <property type="match status" value="1"/>
</dbReference>
<dbReference type="InterPro" id="IPR027417">
    <property type="entry name" value="P-loop_NTPase"/>
</dbReference>
<protein>
    <recommendedName>
        <fullName evidence="2">ATPase AAA-type core domain-containing protein</fullName>
    </recommendedName>
</protein>
<dbReference type="GO" id="GO:0003677">
    <property type="term" value="F:DNA binding"/>
    <property type="evidence" value="ECO:0007669"/>
    <property type="project" value="InterPro"/>
</dbReference>
<dbReference type="EMBL" id="LR031573">
    <property type="protein sequence ID" value="VDC91143.1"/>
    <property type="molecule type" value="Genomic_DNA"/>
</dbReference>
<sequence length="119" mass="13586">MLRFFRECGLAHKTIIFLLLSLHSSFNLGKQRLLYSLLDAMQSVTSQAVVIGISSRLDTDQLLEKRVRSRFSHRKLLFLPPSKEEVDSLLEHLLSLPADSSFPSGYVSKTDTFQLMCRI</sequence>
<reference evidence="1" key="1">
    <citation type="submission" date="2018-11" db="EMBL/GenBank/DDBJ databases">
        <authorList>
            <consortium name="Genoscope - CEA"/>
            <person name="William W."/>
        </authorList>
    </citation>
    <scope>NUCLEOTIDE SEQUENCE</scope>
</reference>
<proteinExistence type="predicted"/>
<organism evidence="1">
    <name type="scientific">Brassica campestris</name>
    <name type="common">Field mustard</name>
    <dbReference type="NCBI Taxonomy" id="3711"/>
    <lineage>
        <taxon>Eukaryota</taxon>
        <taxon>Viridiplantae</taxon>
        <taxon>Streptophyta</taxon>
        <taxon>Embryophyta</taxon>
        <taxon>Tracheophyta</taxon>
        <taxon>Spermatophyta</taxon>
        <taxon>Magnoliopsida</taxon>
        <taxon>eudicotyledons</taxon>
        <taxon>Gunneridae</taxon>
        <taxon>Pentapetalae</taxon>
        <taxon>rosids</taxon>
        <taxon>malvids</taxon>
        <taxon>Brassicales</taxon>
        <taxon>Brassicaceae</taxon>
        <taxon>Brassiceae</taxon>
        <taxon>Brassica</taxon>
    </lineage>
</organism>
<evidence type="ECO:0000313" key="1">
    <source>
        <dbReference type="EMBL" id="VDC91143.1"/>
    </source>
</evidence>
<accession>A0A3P6ATM8</accession>
<name>A0A3P6ATM8_BRACM</name>
<dbReference type="PANTHER" id="PTHR12087">
    <property type="entry name" value="ORIGIN RECOGNITION COMPLEX SUBUNIT 4"/>
    <property type="match status" value="1"/>
</dbReference>
<dbReference type="AlphaFoldDB" id="A0A3P6ATM8"/>